<dbReference type="InterPro" id="IPR019812">
    <property type="entry name" value="Hydgase_assmbl_chp_CS"/>
</dbReference>
<gene>
    <name evidence="2" type="primary">hypC</name>
    <name evidence="2" type="ORF">CUN60_09385</name>
</gene>
<dbReference type="Proteomes" id="UP000236655">
    <property type="component" value="Chromosome"/>
</dbReference>
<dbReference type="FunFam" id="2.30.30.140:FF:000022">
    <property type="entry name" value="Hydrogenase assembly chaperone HybG"/>
    <property type="match status" value="1"/>
</dbReference>
<dbReference type="PANTHER" id="PTHR35177:SF2">
    <property type="entry name" value="HYDROGENASE MATURATION FACTOR HYBG"/>
    <property type="match status" value="1"/>
</dbReference>
<keyword evidence="3" id="KW-1185">Reference proteome</keyword>
<dbReference type="PRINTS" id="PR00445">
    <property type="entry name" value="HUPFHYPC"/>
</dbReference>
<proteinExistence type="inferred from homology"/>
<reference evidence="3" key="1">
    <citation type="submission" date="2017-11" db="EMBL/GenBank/DDBJ databases">
        <authorList>
            <person name="Chan K.G."/>
            <person name="Lee L.S."/>
        </authorList>
    </citation>
    <scope>NUCLEOTIDE SEQUENCE [LARGE SCALE GENOMIC DNA]</scope>
    <source>
        <strain evidence="3">DSM 100970</strain>
    </source>
</reference>
<dbReference type="GO" id="GO:0005506">
    <property type="term" value="F:iron ion binding"/>
    <property type="evidence" value="ECO:0007669"/>
    <property type="project" value="TreeGrafter"/>
</dbReference>
<dbReference type="PANTHER" id="PTHR35177">
    <property type="entry name" value="HYDROGENASE MATURATION FACTOR HYBG"/>
    <property type="match status" value="1"/>
</dbReference>
<evidence type="ECO:0000256" key="1">
    <source>
        <dbReference type="ARBA" id="ARBA00006018"/>
    </source>
</evidence>
<dbReference type="KEGG" id="nba:CUN60_09385"/>
<dbReference type="OrthoDB" id="9806017at2"/>
<dbReference type="InterPro" id="IPR001109">
    <property type="entry name" value="Hydrogenase_HupF/HypC"/>
</dbReference>
<dbReference type="RefSeq" id="WP_102951792.1">
    <property type="nucleotide sequence ID" value="NZ_CP024847.1"/>
</dbReference>
<sequence>MCLAIPTQIIELLDNQMAITSLSGVKKEISLALLMDEVKIGDYVIVHAGYALNRLDEDDARKTLAYFAELLNEENYNEIH</sequence>
<protein>
    <submittedName>
        <fullName evidence="2">HypC/HybG/HupF family hydrogenase formation chaperone</fullName>
    </submittedName>
</protein>
<dbReference type="GO" id="GO:1902670">
    <property type="term" value="F:carbon dioxide binding"/>
    <property type="evidence" value="ECO:0007669"/>
    <property type="project" value="TreeGrafter"/>
</dbReference>
<dbReference type="AlphaFoldDB" id="A0A2I7N7Q7"/>
<accession>A0A2I7N7Q7</accession>
<evidence type="ECO:0000313" key="2">
    <source>
        <dbReference type="EMBL" id="AUR52501.1"/>
    </source>
</evidence>
<dbReference type="EMBL" id="CP024847">
    <property type="protein sequence ID" value="AUR52501.1"/>
    <property type="molecule type" value="Genomic_DNA"/>
</dbReference>
<comment type="similarity">
    <text evidence="1">Belongs to the HupF/HypC family.</text>
</comment>
<dbReference type="Gene3D" id="2.30.30.140">
    <property type="match status" value="1"/>
</dbReference>
<dbReference type="PROSITE" id="PS01097">
    <property type="entry name" value="HUPF_HYPC"/>
    <property type="match status" value="1"/>
</dbReference>
<evidence type="ECO:0000313" key="3">
    <source>
        <dbReference type="Proteomes" id="UP000236655"/>
    </source>
</evidence>
<dbReference type="NCBIfam" id="TIGR00074">
    <property type="entry name" value="hypC_hupF"/>
    <property type="match status" value="1"/>
</dbReference>
<dbReference type="GO" id="GO:0051604">
    <property type="term" value="P:protein maturation"/>
    <property type="evidence" value="ECO:0007669"/>
    <property type="project" value="TreeGrafter"/>
</dbReference>
<organism evidence="2 3">
    <name type="scientific">Aquella oligotrophica</name>
    <dbReference type="NCBI Taxonomy" id="2067065"/>
    <lineage>
        <taxon>Bacteria</taxon>
        <taxon>Pseudomonadati</taxon>
        <taxon>Pseudomonadota</taxon>
        <taxon>Betaproteobacteria</taxon>
        <taxon>Neisseriales</taxon>
        <taxon>Neisseriaceae</taxon>
        <taxon>Aquella</taxon>
    </lineage>
</organism>
<dbReference type="Pfam" id="PF01455">
    <property type="entry name" value="HupF_HypC"/>
    <property type="match status" value="1"/>
</dbReference>
<name>A0A2I7N7Q7_9NEIS</name>
<dbReference type="SUPFAM" id="SSF159127">
    <property type="entry name" value="HupF/HypC-like"/>
    <property type="match status" value="1"/>
</dbReference>